<reference evidence="2" key="1">
    <citation type="submission" date="2017-06" db="EMBL/GenBank/DDBJ databases">
        <title>Capnocytophaga spp. assemblies.</title>
        <authorList>
            <person name="Gulvik C.A."/>
        </authorList>
    </citation>
    <scope>NUCLEOTIDE SEQUENCE [LARGE SCALE GENOMIC DNA]</scope>
    <source>
        <strain evidence="2">H6253</strain>
    </source>
</reference>
<evidence type="ECO:0008006" key="3">
    <source>
        <dbReference type="Google" id="ProtNLM"/>
    </source>
</evidence>
<dbReference type="AlphaFoldDB" id="A0A250FEL2"/>
<gene>
    <name evidence="1" type="ORF">CGC53_09105</name>
</gene>
<dbReference type="GO" id="GO:0003676">
    <property type="term" value="F:nucleic acid binding"/>
    <property type="evidence" value="ECO:0007669"/>
    <property type="project" value="InterPro"/>
</dbReference>
<keyword evidence="2" id="KW-1185">Reference proteome</keyword>
<evidence type="ECO:0000313" key="2">
    <source>
        <dbReference type="Proteomes" id="UP000217276"/>
    </source>
</evidence>
<dbReference type="Proteomes" id="UP000217276">
    <property type="component" value="Chromosome"/>
</dbReference>
<evidence type="ECO:0000313" key="1">
    <source>
        <dbReference type="EMBL" id="ATA82488.1"/>
    </source>
</evidence>
<name>A0A250FEL2_9FLAO</name>
<dbReference type="EMBL" id="CP022384">
    <property type="protein sequence ID" value="ATA82488.1"/>
    <property type="molecule type" value="Genomic_DNA"/>
</dbReference>
<dbReference type="KEGG" id="clk:CGC53_09105"/>
<organism evidence="1 2">
    <name type="scientific">Capnocytophaga leadbetteri</name>
    <dbReference type="NCBI Taxonomy" id="327575"/>
    <lineage>
        <taxon>Bacteria</taxon>
        <taxon>Pseudomonadati</taxon>
        <taxon>Bacteroidota</taxon>
        <taxon>Flavobacteriia</taxon>
        <taxon>Flavobacteriales</taxon>
        <taxon>Flavobacteriaceae</taxon>
        <taxon>Capnocytophaga</taxon>
    </lineage>
</organism>
<sequence length="231" mass="26695">MILQFKKFLEKGGLKPSTANQYAYSIKSFLPIQLGKYNVGINEDISSYNLAELESLSKRLEKGGDLELIGDYGNATIRNAVKKFISFKNSKEEIESFGEDENDKEEYFIDSFRQESDLQDFIYRNIKTIFPTYHFYKGGKEFWLENKKRLDLILEANDKSHLLIIELKAGKIDKNAFGQISEYLVVAEKELKKEVKGLLIGSFFAEHIPDLLKTSKYEIGVKKYTLKIELE</sequence>
<dbReference type="Gene3D" id="3.40.1350.10">
    <property type="match status" value="1"/>
</dbReference>
<accession>A0A250FEL2</accession>
<proteinExistence type="predicted"/>
<protein>
    <recommendedName>
        <fullName evidence="3">DUF91 domain-containing protein</fullName>
    </recommendedName>
</protein>
<dbReference type="RefSeq" id="WP_095914491.1">
    <property type="nucleotide sequence ID" value="NZ_CAUUPF010000028.1"/>
</dbReference>
<dbReference type="InterPro" id="IPR011856">
    <property type="entry name" value="tRNA_endonuc-like_dom_sf"/>
</dbReference>